<proteinExistence type="predicted"/>
<keyword evidence="2" id="KW-1185">Reference proteome</keyword>
<organism evidence="1 2">
    <name type="scientific">Grimontia indica</name>
    <dbReference type="NCBI Taxonomy" id="1056512"/>
    <lineage>
        <taxon>Bacteria</taxon>
        <taxon>Pseudomonadati</taxon>
        <taxon>Pseudomonadota</taxon>
        <taxon>Gammaproteobacteria</taxon>
        <taxon>Vibrionales</taxon>
        <taxon>Vibrionaceae</taxon>
        <taxon>Grimontia</taxon>
    </lineage>
</organism>
<evidence type="ECO:0000313" key="2">
    <source>
        <dbReference type="Proteomes" id="UP000011223"/>
    </source>
</evidence>
<name>R1IRB4_9GAMM</name>
<sequence length="66" mass="7665">MLLFRALIFQSTTVFYQPESLKVTVLSNVLTQHSLTQMKQGPVSQFNLLRVDKSRQFMKTHGDDTY</sequence>
<protein>
    <submittedName>
        <fullName evidence="1">Uncharacterized protein</fullName>
    </submittedName>
</protein>
<dbReference type="Proteomes" id="UP000011223">
    <property type="component" value="Unassembled WGS sequence"/>
</dbReference>
<gene>
    <name evidence="1" type="ORF">D515_01142</name>
</gene>
<reference evidence="1 2" key="1">
    <citation type="journal article" date="2014" name="PLoS ONE">
        <title>Grimontia indica AK16(T), sp. nov., Isolated from a Seawater Sample Reports the Presence of Pathogenic Genes Similar to Vibrio Genus.</title>
        <authorList>
            <person name="Singh A."/>
            <person name="Vaidya B."/>
            <person name="Khatri I."/>
            <person name="Srinivas T.N."/>
            <person name="Subramanian S."/>
            <person name="Korpole S."/>
            <person name="Pinnaka A.K."/>
        </authorList>
    </citation>
    <scope>NUCLEOTIDE SEQUENCE [LARGE SCALE GENOMIC DNA]</scope>
    <source>
        <strain evidence="1 2">AK16</strain>
    </source>
</reference>
<dbReference type="AlphaFoldDB" id="R1IRB4"/>
<comment type="caution">
    <text evidence="1">The sequence shown here is derived from an EMBL/GenBank/DDBJ whole genome shotgun (WGS) entry which is preliminary data.</text>
</comment>
<accession>R1IRB4</accession>
<dbReference type="EMBL" id="ANFM02000016">
    <property type="protein sequence ID" value="EOD80007.1"/>
    <property type="molecule type" value="Genomic_DNA"/>
</dbReference>
<evidence type="ECO:0000313" key="1">
    <source>
        <dbReference type="EMBL" id="EOD80007.1"/>
    </source>
</evidence>